<gene>
    <name evidence="14" type="ORF">PMEA_00027683</name>
</gene>
<dbReference type="GO" id="GO:0005930">
    <property type="term" value="C:axoneme"/>
    <property type="evidence" value="ECO:0007669"/>
    <property type="project" value="UniProtKB-SubCell"/>
</dbReference>
<feature type="compositionally biased region" description="Acidic residues" evidence="11">
    <location>
        <begin position="281"/>
        <end position="290"/>
    </location>
</feature>
<comment type="similarity">
    <text evidence="8">Belongs to the TRAF3IP1 family.</text>
</comment>
<protein>
    <recommendedName>
        <fullName evidence="9">TRAF3-interacting protein 1</fullName>
    </recommendedName>
</protein>
<name>A0AAU9XPD7_9CNID</name>
<keyword evidence="7" id="KW-0966">Cell projection</keyword>
<feature type="coiled-coil region" evidence="10">
    <location>
        <begin position="444"/>
        <end position="499"/>
    </location>
</feature>
<dbReference type="PANTHER" id="PTHR31363:SF0">
    <property type="entry name" value="TRAF3-INTERACTING PROTEIN 1"/>
    <property type="match status" value="1"/>
</dbReference>
<evidence type="ECO:0000256" key="1">
    <source>
        <dbReference type="ARBA" id="ARBA00004120"/>
    </source>
</evidence>
<evidence type="ECO:0000256" key="9">
    <source>
        <dbReference type="ARBA" id="ARBA00070492"/>
    </source>
</evidence>
<feature type="compositionally biased region" description="Basic and acidic residues" evidence="11">
    <location>
        <begin position="401"/>
        <end position="430"/>
    </location>
</feature>
<sequence>MDPSIAKKTQDTLGKVIKKPPLTEKLLGKPPFRFLHDIITEVVRNTGFLKGLYTADEMDSAKVKEKEAKILFLQKAIDVVGMITGQLSVRPSKIVAGHEPEKTNEFLQAMGTAILHKKSSTGAVKKVLAGEKPGKEPSDNKRKDSRTGSGSKDKEKSKEQDKEKSKDRDRSRDREKEDDKDKHKQGDSSRRRDSSSNKADSSDRKKRDESAKREKEKEKQSDRGREKEKEKQLQRKDDDVDSPDVATAAAVDGESENGEAPANRIPRPSSAKGQRRRPSGEGEDLQDSESDGANTDEQPRPTEQMNGVLHDEDLPPQVIKSRSMARPSSARPAPPKIKKQQEDLEEQIARIGSGKQVASVIVDDGKEHDDEDDTFVVEDAHAVQNDVDVAPTGEVAEDDGEHGGLVRKILETKKELEGGRNQETRPKQERQAPIISDAARKKERELAQKEIEKLRTSIQTLTRSANPLGKIMDYIQEDMDSMQKELDLWRRENKEHEIALRREESITQNEIAPLKSQLDELDTEITEMVDRISTVKCNILRNDEKVQKMLSSVSLTSR</sequence>
<feature type="compositionally biased region" description="Basic and acidic residues" evidence="11">
    <location>
        <begin position="128"/>
        <end position="238"/>
    </location>
</feature>
<dbReference type="AlphaFoldDB" id="A0AAU9XPD7"/>
<dbReference type="Pfam" id="PF10243">
    <property type="entry name" value="MIP-T3"/>
    <property type="match status" value="1"/>
</dbReference>
<evidence type="ECO:0000259" key="12">
    <source>
        <dbReference type="Pfam" id="PF10243"/>
    </source>
</evidence>
<dbReference type="InterPro" id="IPR040468">
    <property type="entry name" value="TRAF3IP1_N"/>
</dbReference>
<evidence type="ECO:0000259" key="13">
    <source>
        <dbReference type="Pfam" id="PF17749"/>
    </source>
</evidence>
<evidence type="ECO:0000256" key="8">
    <source>
        <dbReference type="ARBA" id="ARBA00043971"/>
    </source>
</evidence>
<feature type="region of interest" description="Disordered" evidence="11">
    <location>
        <begin position="128"/>
        <end position="443"/>
    </location>
</feature>
<evidence type="ECO:0000256" key="3">
    <source>
        <dbReference type="ARBA" id="ARBA00022490"/>
    </source>
</evidence>
<proteinExistence type="inferred from homology"/>
<evidence type="ECO:0000256" key="11">
    <source>
        <dbReference type="SAM" id="MobiDB-lite"/>
    </source>
</evidence>
<dbReference type="PANTHER" id="PTHR31363">
    <property type="entry name" value="TRAF3-INTERACTING PROTEIN 1"/>
    <property type="match status" value="1"/>
</dbReference>
<dbReference type="InterPro" id="IPR041476">
    <property type="entry name" value="TRAF3IP1_C"/>
</dbReference>
<feature type="domain" description="TRAF3-interacting protein 1 C-terminal" evidence="13">
    <location>
        <begin position="397"/>
        <end position="553"/>
    </location>
</feature>
<dbReference type="GO" id="GO:0060271">
    <property type="term" value="P:cilium assembly"/>
    <property type="evidence" value="ECO:0007669"/>
    <property type="project" value="TreeGrafter"/>
</dbReference>
<evidence type="ECO:0000256" key="2">
    <source>
        <dbReference type="ARBA" id="ARBA00004430"/>
    </source>
</evidence>
<accession>A0AAU9XPD7</accession>
<keyword evidence="15" id="KW-1185">Reference proteome</keyword>
<organism evidence="14 15">
    <name type="scientific">Pocillopora meandrina</name>
    <dbReference type="NCBI Taxonomy" id="46732"/>
    <lineage>
        <taxon>Eukaryota</taxon>
        <taxon>Metazoa</taxon>
        <taxon>Cnidaria</taxon>
        <taxon>Anthozoa</taxon>
        <taxon>Hexacorallia</taxon>
        <taxon>Scleractinia</taxon>
        <taxon>Astrocoeniina</taxon>
        <taxon>Pocilloporidae</taxon>
        <taxon>Pocillopora</taxon>
    </lineage>
</organism>
<dbReference type="InterPro" id="IPR018799">
    <property type="entry name" value="TRAF3IP1"/>
</dbReference>
<evidence type="ECO:0000256" key="10">
    <source>
        <dbReference type="SAM" id="Coils"/>
    </source>
</evidence>
<feature type="compositionally biased region" description="Low complexity" evidence="11">
    <location>
        <begin position="320"/>
        <end position="331"/>
    </location>
</feature>
<reference evidence="14 15" key="1">
    <citation type="submission" date="2022-05" db="EMBL/GenBank/DDBJ databases">
        <authorList>
            <consortium name="Genoscope - CEA"/>
            <person name="William W."/>
        </authorList>
    </citation>
    <scope>NUCLEOTIDE SEQUENCE [LARGE SCALE GENOMIC DNA]</scope>
</reference>
<dbReference type="GO" id="GO:0036064">
    <property type="term" value="C:ciliary basal body"/>
    <property type="evidence" value="ECO:0007669"/>
    <property type="project" value="TreeGrafter"/>
</dbReference>
<evidence type="ECO:0000256" key="4">
    <source>
        <dbReference type="ARBA" id="ARBA00022794"/>
    </source>
</evidence>
<feature type="compositionally biased region" description="Polar residues" evidence="11">
    <location>
        <begin position="291"/>
        <end position="305"/>
    </location>
</feature>
<dbReference type="GO" id="GO:0048513">
    <property type="term" value="P:animal organ development"/>
    <property type="evidence" value="ECO:0007669"/>
    <property type="project" value="UniProtKB-ARBA"/>
</dbReference>
<evidence type="ECO:0000256" key="6">
    <source>
        <dbReference type="ARBA" id="ARBA00023212"/>
    </source>
</evidence>
<dbReference type="GO" id="GO:0048731">
    <property type="term" value="P:system development"/>
    <property type="evidence" value="ECO:0007669"/>
    <property type="project" value="UniProtKB-ARBA"/>
</dbReference>
<dbReference type="Pfam" id="PF17749">
    <property type="entry name" value="MIP-T3_C"/>
    <property type="match status" value="1"/>
</dbReference>
<dbReference type="GO" id="GO:0042073">
    <property type="term" value="P:intraciliary transport"/>
    <property type="evidence" value="ECO:0007669"/>
    <property type="project" value="TreeGrafter"/>
</dbReference>
<evidence type="ECO:0000256" key="7">
    <source>
        <dbReference type="ARBA" id="ARBA00023273"/>
    </source>
</evidence>
<keyword evidence="6" id="KW-0206">Cytoskeleton</keyword>
<dbReference type="Proteomes" id="UP001159428">
    <property type="component" value="Unassembled WGS sequence"/>
</dbReference>
<dbReference type="Gene3D" id="1.10.418.50">
    <property type="entry name" value="Microtubule-binding protein MIP-T3"/>
    <property type="match status" value="1"/>
</dbReference>
<keyword evidence="5 10" id="KW-0175">Coiled coil</keyword>
<dbReference type="GO" id="GO:0030992">
    <property type="term" value="C:intraciliary transport particle B"/>
    <property type="evidence" value="ECO:0007669"/>
    <property type="project" value="TreeGrafter"/>
</dbReference>
<dbReference type="FunFam" id="1.10.418.50:FF:000001">
    <property type="entry name" value="TRAF3-interacting protein 1 isoform X1"/>
    <property type="match status" value="1"/>
</dbReference>
<dbReference type="EMBL" id="CALNXJ010000056">
    <property type="protein sequence ID" value="CAH3154729.1"/>
    <property type="molecule type" value="Genomic_DNA"/>
</dbReference>
<evidence type="ECO:0000313" key="14">
    <source>
        <dbReference type="EMBL" id="CAH3154729.1"/>
    </source>
</evidence>
<comment type="caution">
    <text evidence="14">The sequence shown here is derived from an EMBL/GenBank/DDBJ whole genome shotgun (WGS) entry which is preliminary data.</text>
</comment>
<keyword evidence="3" id="KW-0963">Cytoplasm</keyword>
<comment type="subcellular location">
    <subcellularLocation>
        <location evidence="2">Cytoplasm</location>
        <location evidence="2">Cytoskeleton</location>
        <location evidence="2">Cilium axoneme</location>
    </subcellularLocation>
    <subcellularLocation>
        <location evidence="1">Cytoplasm</location>
        <location evidence="1">Cytoskeleton</location>
        <location evidence="1">Cilium basal body</location>
    </subcellularLocation>
</comment>
<evidence type="ECO:0000256" key="5">
    <source>
        <dbReference type="ARBA" id="ARBA00023054"/>
    </source>
</evidence>
<feature type="domain" description="TRAF3-interacting protein 1 N-terminal" evidence="12">
    <location>
        <begin position="6"/>
        <end position="113"/>
    </location>
</feature>
<evidence type="ECO:0000313" key="15">
    <source>
        <dbReference type="Proteomes" id="UP001159428"/>
    </source>
</evidence>
<dbReference type="GO" id="GO:0070507">
    <property type="term" value="P:regulation of microtubule cytoskeleton organization"/>
    <property type="evidence" value="ECO:0007669"/>
    <property type="project" value="TreeGrafter"/>
</dbReference>
<dbReference type="GO" id="GO:0008017">
    <property type="term" value="F:microtubule binding"/>
    <property type="evidence" value="ECO:0007669"/>
    <property type="project" value="InterPro"/>
</dbReference>
<keyword evidence="4" id="KW-0970">Cilium biogenesis/degradation</keyword>
<dbReference type="InterPro" id="IPR042576">
    <property type="entry name" value="TRAF3IP1_N_sf"/>
</dbReference>